<reference evidence="5 6" key="1">
    <citation type="journal article" date="2018" name="Evol. Lett.">
        <title>Horizontal gene cluster transfer increased hallucinogenic mushroom diversity.</title>
        <authorList>
            <person name="Reynolds H.T."/>
            <person name="Vijayakumar V."/>
            <person name="Gluck-Thaler E."/>
            <person name="Korotkin H.B."/>
            <person name="Matheny P.B."/>
            <person name="Slot J.C."/>
        </authorList>
    </citation>
    <scope>NUCLEOTIDE SEQUENCE [LARGE SCALE GENOMIC DNA]</scope>
    <source>
        <strain evidence="5 6">SRW20</strain>
    </source>
</reference>
<evidence type="ECO:0000256" key="1">
    <source>
        <dbReference type="ARBA" id="ARBA00022443"/>
    </source>
</evidence>
<proteinExistence type="predicted"/>
<evidence type="ECO:0000313" key="6">
    <source>
        <dbReference type="Proteomes" id="UP000284706"/>
    </source>
</evidence>
<gene>
    <name evidence="5" type="ORF">CVT26_014190</name>
</gene>
<dbReference type="InterPro" id="IPR001452">
    <property type="entry name" value="SH3_domain"/>
</dbReference>
<feature type="domain" description="SH3" evidence="4">
    <location>
        <begin position="33"/>
        <end position="97"/>
    </location>
</feature>
<sequence length="626" mass="69143">MSGLPSTSPSTPSPGSAFSSLKSAIFRPAPSQAKPEYCIVIRDYSPRNKEATIYLTLHTGQVLRVLHKYPSGFWEGELLLGGRRGFFPSDHVNAEMGLSTEGLEEASKISKISDRVKLEWSVEYPYCPILMNPLLAAHMVLQEAISGQRVHSLQPCISDIVVCVRLMFSATRTLQSDSPILQTFKSLSRCRKRLITALANLLSHAKSAWKASSAGELQKEDLDAVLRFSNHVVSSSRTFLAVVFICELDFLQVIDLPSPVRPPTGSPQKGRTRRLTIKAGREKLLKLDSRISDQLLYAFRPSVEMQVLETFQLALDQCFVAISGFIRLPSYGFDRIDINALHDLSTEISKHVEYLSVITDAVIQHPFLPKNLSLVGELSSAKDDLDRTLRVLTGAVAAPILGKFKRRFLIESAVNVGKAGQQCLTIVKKCPIAAHPDVLRNITAYQSDSPSNHLKTFYPASMQDSTLDASGVPDALSPDDNEDEDEDDRHTILARSKPPSPTLNSQVDTSEIIDPFMLSSDPLVTQDLEPDPPQRAPARVSFARESIYSLYLYDRQRRSLSVDNLPDMTQGVYGTSSLRVSDSSLHSTVYSKASSRTVSTDYGIYFTRWAISQDSFGSWAPSVAAA</sequence>
<evidence type="ECO:0000256" key="3">
    <source>
        <dbReference type="SAM" id="MobiDB-lite"/>
    </source>
</evidence>
<dbReference type="STRING" id="231916.A0A409VXF1"/>
<feature type="compositionally biased region" description="Acidic residues" evidence="3">
    <location>
        <begin position="477"/>
        <end position="487"/>
    </location>
</feature>
<organism evidence="5 6">
    <name type="scientific">Gymnopilus dilepis</name>
    <dbReference type="NCBI Taxonomy" id="231916"/>
    <lineage>
        <taxon>Eukaryota</taxon>
        <taxon>Fungi</taxon>
        <taxon>Dikarya</taxon>
        <taxon>Basidiomycota</taxon>
        <taxon>Agaricomycotina</taxon>
        <taxon>Agaricomycetes</taxon>
        <taxon>Agaricomycetidae</taxon>
        <taxon>Agaricales</taxon>
        <taxon>Agaricineae</taxon>
        <taxon>Hymenogastraceae</taxon>
        <taxon>Gymnopilus</taxon>
    </lineage>
</organism>
<dbReference type="CDD" id="cd00174">
    <property type="entry name" value="SH3"/>
    <property type="match status" value="1"/>
</dbReference>
<dbReference type="Proteomes" id="UP000284706">
    <property type="component" value="Unassembled WGS sequence"/>
</dbReference>
<accession>A0A409VXF1</accession>
<evidence type="ECO:0000313" key="5">
    <source>
        <dbReference type="EMBL" id="PPQ70929.1"/>
    </source>
</evidence>
<protein>
    <recommendedName>
        <fullName evidence="4">SH3 domain-containing protein</fullName>
    </recommendedName>
</protein>
<dbReference type="PROSITE" id="PS50002">
    <property type="entry name" value="SH3"/>
    <property type="match status" value="1"/>
</dbReference>
<dbReference type="InParanoid" id="A0A409VXF1"/>
<dbReference type="AlphaFoldDB" id="A0A409VXF1"/>
<keyword evidence="6" id="KW-1185">Reference proteome</keyword>
<comment type="caution">
    <text evidence="5">The sequence shown here is derived from an EMBL/GenBank/DDBJ whole genome shotgun (WGS) entry which is preliminary data.</text>
</comment>
<dbReference type="Gene3D" id="2.30.30.40">
    <property type="entry name" value="SH3 Domains"/>
    <property type="match status" value="1"/>
</dbReference>
<evidence type="ECO:0000256" key="2">
    <source>
        <dbReference type="PROSITE-ProRule" id="PRU00192"/>
    </source>
</evidence>
<name>A0A409VXF1_9AGAR</name>
<dbReference type="SUPFAM" id="SSF50044">
    <property type="entry name" value="SH3-domain"/>
    <property type="match status" value="1"/>
</dbReference>
<dbReference type="SMART" id="SM00326">
    <property type="entry name" value="SH3"/>
    <property type="match status" value="1"/>
</dbReference>
<dbReference type="EMBL" id="NHYE01005522">
    <property type="protein sequence ID" value="PPQ70929.1"/>
    <property type="molecule type" value="Genomic_DNA"/>
</dbReference>
<dbReference type="Pfam" id="PF07653">
    <property type="entry name" value="SH3_2"/>
    <property type="match status" value="1"/>
</dbReference>
<evidence type="ECO:0000259" key="4">
    <source>
        <dbReference type="PROSITE" id="PS50002"/>
    </source>
</evidence>
<feature type="region of interest" description="Disordered" evidence="3">
    <location>
        <begin position="468"/>
        <end position="507"/>
    </location>
</feature>
<keyword evidence="1 2" id="KW-0728">SH3 domain</keyword>
<dbReference type="InterPro" id="IPR036028">
    <property type="entry name" value="SH3-like_dom_sf"/>
</dbReference>